<evidence type="ECO:0000256" key="13">
    <source>
        <dbReference type="PIRSR" id="PIRSR610972-2"/>
    </source>
</evidence>
<dbReference type="GO" id="GO:0000287">
    <property type="term" value="F:magnesium ion binding"/>
    <property type="evidence" value="ECO:0007669"/>
    <property type="project" value="InterPro"/>
</dbReference>
<feature type="binding site" evidence="13">
    <location>
        <begin position="46"/>
        <end position="51"/>
    </location>
    <ligand>
        <name>substrate</name>
    </ligand>
</feature>
<dbReference type="NCBIfam" id="TIGR01990">
    <property type="entry name" value="bPGM"/>
    <property type="match status" value="1"/>
</dbReference>
<dbReference type="GO" id="GO:0008801">
    <property type="term" value="F:beta-phosphoglucomutase activity"/>
    <property type="evidence" value="ECO:0007669"/>
    <property type="project" value="UniProtKB-EC"/>
</dbReference>
<dbReference type="EMBL" id="CP058561">
    <property type="protein sequence ID" value="QUH29326.1"/>
    <property type="molecule type" value="Genomic_DNA"/>
</dbReference>
<dbReference type="KEGG" id="vgu:HYG85_10465"/>
<evidence type="ECO:0000256" key="14">
    <source>
        <dbReference type="PIRSR" id="PIRSR610972-3"/>
    </source>
</evidence>
<dbReference type="PANTHER" id="PTHR43481">
    <property type="entry name" value="FRUCTOSE-1-PHOSPHATE PHOSPHATASE"/>
    <property type="match status" value="1"/>
</dbReference>
<feature type="binding site" evidence="13">
    <location>
        <position position="80"/>
    </location>
    <ligand>
        <name>substrate</name>
    </ligand>
</feature>
<dbReference type="InterPro" id="IPR036412">
    <property type="entry name" value="HAD-like_sf"/>
</dbReference>
<dbReference type="Pfam" id="PF00702">
    <property type="entry name" value="Hydrolase"/>
    <property type="match status" value="1"/>
</dbReference>
<accession>A0A8J8MAD4</accession>
<feature type="binding site" evidence="13">
    <location>
        <begin position="118"/>
        <end position="122"/>
    </location>
    <ligand>
        <name>substrate</name>
    </ligand>
</feature>
<proteinExistence type="inferred from homology"/>
<evidence type="ECO:0000256" key="10">
    <source>
        <dbReference type="ARBA" id="ARBA00044968"/>
    </source>
</evidence>
<keyword evidence="18" id="KW-1185">Reference proteome</keyword>
<dbReference type="PANTHER" id="PTHR43481:SF4">
    <property type="entry name" value="GLYCEROL-1-PHOSPHATE PHOSPHOHYDROLASE 1-RELATED"/>
    <property type="match status" value="1"/>
</dbReference>
<evidence type="ECO:0000256" key="7">
    <source>
        <dbReference type="ARBA" id="ARBA00023235"/>
    </source>
</evidence>
<dbReference type="Proteomes" id="UP000677305">
    <property type="component" value="Chromosome"/>
</dbReference>
<keyword evidence="3" id="KW-0963">Cytoplasm</keyword>
<dbReference type="InterPro" id="IPR051806">
    <property type="entry name" value="HAD-like_SPP"/>
</dbReference>
<evidence type="ECO:0000313" key="18">
    <source>
        <dbReference type="Proteomes" id="UP000677305"/>
    </source>
</evidence>
<evidence type="ECO:0000256" key="12">
    <source>
        <dbReference type="PIRSR" id="PIRSR610972-1"/>
    </source>
</evidence>
<evidence type="ECO:0000256" key="16">
    <source>
        <dbReference type="SAM" id="Coils"/>
    </source>
</evidence>
<feature type="site" description="Important for catalytic activity and assists the phosphoryl transfer reaction to Asp8 by balancing charge and orienting the reacting groups" evidence="15">
    <location>
        <position position="149"/>
    </location>
</feature>
<dbReference type="InterPro" id="IPR023198">
    <property type="entry name" value="PGP-like_dom2"/>
</dbReference>
<dbReference type="SFLD" id="SFLDF00046">
    <property type="entry name" value="beta-phosphoglucomutase"/>
    <property type="match status" value="1"/>
</dbReference>
<evidence type="ECO:0000256" key="5">
    <source>
        <dbReference type="ARBA" id="ARBA00022723"/>
    </source>
</evidence>
<comment type="cofactor">
    <cofactor evidence="14">
        <name>Mg(2+)</name>
        <dbReference type="ChEBI" id="CHEBI:18420"/>
    </cofactor>
    <text evidence="14">Binds 2 magnesium ions per subunit.</text>
</comment>
<feature type="site" description="Important for catalytic activity and assists the phosphoryl transfer reaction to Asp8 by balancing charge and orienting the reacting groups" evidence="15">
    <location>
        <position position="118"/>
    </location>
</feature>
<organism evidence="17 18">
    <name type="scientific">Vallitalea guaymasensis</name>
    <dbReference type="NCBI Taxonomy" id="1185412"/>
    <lineage>
        <taxon>Bacteria</taxon>
        <taxon>Bacillati</taxon>
        <taxon>Bacillota</taxon>
        <taxon>Clostridia</taxon>
        <taxon>Lachnospirales</taxon>
        <taxon>Vallitaleaceae</taxon>
        <taxon>Vallitalea</taxon>
    </lineage>
</organism>
<reference evidence="17 18" key="1">
    <citation type="submission" date="2020-07" db="EMBL/GenBank/DDBJ databases">
        <title>Vallitalea guaymasensis genome.</title>
        <authorList>
            <person name="Postec A."/>
        </authorList>
    </citation>
    <scope>NUCLEOTIDE SEQUENCE [LARGE SCALE GENOMIC DNA]</scope>
    <source>
        <strain evidence="17 18">Ra1766G1</strain>
    </source>
</reference>
<dbReference type="NCBIfam" id="TIGR02009">
    <property type="entry name" value="PGMB-YQAB-SF"/>
    <property type="match status" value="1"/>
</dbReference>
<evidence type="ECO:0000256" key="1">
    <source>
        <dbReference type="ARBA" id="ARBA00004496"/>
    </source>
</evidence>
<keyword evidence="16" id="KW-0175">Coiled coil</keyword>
<dbReference type="InterPro" id="IPR023214">
    <property type="entry name" value="HAD_sf"/>
</dbReference>
<evidence type="ECO:0000256" key="2">
    <source>
        <dbReference type="ARBA" id="ARBA00006171"/>
    </source>
</evidence>
<keyword evidence="6 14" id="KW-0460">Magnesium</keyword>
<dbReference type="InterPro" id="IPR010976">
    <property type="entry name" value="B-phosphoglucomutase_hydrolase"/>
</dbReference>
<keyword evidence="4" id="KW-0597">Phosphoprotein</keyword>
<feature type="coiled-coil region" evidence="16">
    <location>
        <begin position="52"/>
        <end position="94"/>
    </location>
</feature>
<feature type="binding site" evidence="14">
    <location>
        <position position="13"/>
    </location>
    <ligand>
        <name>Mg(2+)</name>
        <dbReference type="ChEBI" id="CHEBI:18420"/>
    </ligand>
</feature>
<comment type="subcellular location">
    <subcellularLocation>
        <location evidence="1">Cytoplasm</location>
    </subcellularLocation>
</comment>
<feature type="active site" description="Proton donor/acceptor" evidence="12">
    <location>
        <position position="13"/>
    </location>
</feature>
<dbReference type="Gene3D" id="3.40.50.1000">
    <property type="entry name" value="HAD superfamily/HAD-like"/>
    <property type="match status" value="1"/>
</dbReference>
<feature type="binding site" evidence="13">
    <location>
        <position position="149"/>
    </location>
    <ligand>
        <name>substrate</name>
    </ligand>
</feature>
<dbReference type="InterPro" id="IPR010972">
    <property type="entry name" value="Beta-PGM"/>
</dbReference>
<dbReference type="RefSeq" id="WP_212693429.1">
    <property type="nucleotide sequence ID" value="NZ_CP058561.1"/>
</dbReference>
<dbReference type="InterPro" id="IPR006439">
    <property type="entry name" value="HAD-SF_hydro_IA"/>
</dbReference>
<evidence type="ECO:0000256" key="3">
    <source>
        <dbReference type="ARBA" id="ARBA00022490"/>
    </source>
</evidence>
<dbReference type="EC" id="5.4.2.6" evidence="10"/>
<evidence type="ECO:0000256" key="9">
    <source>
        <dbReference type="ARBA" id="ARBA00044926"/>
    </source>
</evidence>
<sequence>MNNKYKLFIFDMDGVITETSEQHYQAWKQLANEIGIEIDRKFNEKLKGVSRIESLERILEYANKANDFTEDEKLELATRKNENYKEMILKFTEENLFEGVKDLFDELKKRNIKIAIGSASKNAPTLVRLLGIENDIDYIVNPAEVKRGKPAPDIFLKAAEHLGVDISECIGVEDAEAGIEAIKSAGMFAVGIGDSKVLNKADIVYGETKDIKLEDLM</sequence>
<comment type="similarity">
    <text evidence="2">Belongs to the HAD-like hydrolase superfamily. CbbY/CbbZ/Gph/YieH family.</text>
</comment>
<dbReference type="FunFam" id="1.10.150.240:FF:000010">
    <property type="entry name" value="Beta-phosphoglucomutase"/>
    <property type="match status" value="1"/>
</dbReference>
<feature type="binding site" evidence="13">
    <location>
        <position position="27"/>
    </location>
    <ligand>
        <name>substrate</name>
    </ligand>
</feature>
<evidence type="ECO:0000256" key="8">
    <source>
        <dbReference type="ARBA" id="ARBA00023277"/>
    </source>
</evidence>
<dbReference type="NCBIfam" id="TIGR01509">
    <property type="entry name" value="HAD-SF-IA-v3"/>
    <property type="match status" value="1"/>
</dbReference>
<protein>
    <recommendedName>
        <fullName evidence="11">Beta-phosphoglucomutase</fullName>
        <ecNumber evidence="10">5.4.2.6</ecNumber>
    </recommendedName>
</protein>
<dbReference type="Gene3D" id="1.10.150.240">
    <property type="entry name" value="Putative phosphatase, domain 2"/>
    <property type="match status" value="1"/>
</dbReference>
<dbReference type="SFLD" id="SFLDS00003">
    <property type="entry name" value="Haloacid_Dehalogenase"/>
    <property type="match status" value="1"/>
</dbReference>
<dbReference type="GO" id="GO:0050308">
    <property type="term" value="F:sugar-phosphatase activity"/>
    <property type="evidence" value="ECO:0007669"/>
    <property type="project" value="TreeGrafter"/>
</dbReference>
<evidence type="ECO:0000313" key="17">
    <source>
        <dbReference type="EMBL" id="QUH29326.1"/>
    </source>
</evidence>
<evidence type="ECO:0000256" key="6">
    <source>
        <dbReference type="ARBA" id="ARBA00022842"/>
    </source>
</evidence>
<dbReference type="SFLD" id="SFLDG01135">
    <property type="entry name" value="C1.5.6:_HAD__Beta-PGM__Phospha"/>
    <property type="match status" value="1"/>
</dbReference>
<feature type="binding site" evidence="13">
    <location>
        <begin position="11"/>
        <end position="13"/>
    </location>
    <ligand>
        <name>substrate</name>
    </ligand>
</feature>
<dbReference type="NCBIfam" id="TIGR01549">
    <property type="entry name" value="HAD-SF-IA-v1"/>
    <property type="match status" value="1"/>
</dbReference>
<keyword evidence="7 17" id="KW-0413">Isomerase</keyword>
<feature type="binding site" evidence="13">
    <location>
        <position position="54"/>
    </location>
    <ligand>
        <name>substrate</name>
    </ligand>
</feature>
<evidence type="ECO:0000256" key="11">
    <source>
        <dbReference type="ARBA" id="ARBA00044991"/>
    </source>
</evidence>
<gene>
    <name evidence="17" type="primary">pgmB</name>
    <name evidence="17" type="ORF">HYG85_10465</name>
</gene>
<dbReference type="SUPFAM" id="SSF56784">
    <property type="entry name" value="HAD-like"/>
    <property type="match status" value="1"/>
</dbReference>
<comment type="catalytic activity">
    <reaction evidence="9">
        <text>beta-D-glucose 1-phosphate = beta-D-glucose 6-phosphate</text>
        <dbReference type="Rhea" id="RHEA:20113"/>
        <dbReference type="ChEBI" id="CHEBI:57684"/>
        <dbReference type="ChEBI" id="CHEBI:58247"/>
        <dbReference type="EC" id="5.4.2.6"/>
    </reaction>
</comment>
<dbReference type="SFLD" id="SFLDG01129">
    <property type="entry name" value="C1.5:_HAD__Beta-PGM__Phosphata"/>
    <property type="match status" value="1"/>
</dbReference>
<feature type="binding site" evidence="14">
    <location>
        <position position="173"/>
    </location>
    <ligand>
        <name>Mg(2+)</name>
        <dbReference type="ChEBI" id="CHEBI:18420"/>
    </ligand>
</feature>
<feature type="binding site" evidence="14">
    <location>
        <position position="174"/>
    </location>
    <ligand>
        <name>Mg(2+)</name>
        <dbReference type="ChEBI" id="CHEBI:18420"/>
    </ligand>
</feature>
<evidence type="ECO:0000256" key="4">
    <source>
        <dbReference type="ARBA" id="ARBA00022553"/>
    </source>
</evidence>
<feature type="active site" description="Nucleophile" evidence="12">
    <location>
        <position position="11"/>
    </location>
</feature>
<name>A0A8J8MAD4_9FIRM</name>
<evidence type="ECO:0000256" key="15">
    <source>
        <dbReference type="PIRSR" id="PIRSR610972-4"/>
    </source>
</evidence>
<keyword evidence="8" id="KW-0119">Carbohydrate metabolism</keyword>
<dbReference type="CDD" id="cd02598">
    <property type="entry name" value="HAD_BPGM"/>
    <property type="match status" value="1"/>
</dbReference>
<feature type="binding site" evidence="14">
    <location>
        <position position="11"/>
    </location>
    <ligand>
        <name>Mg(2+)</name>
        <dbReference type="ChEBI" id="CHEBI:18420"/>
    </ligand>
</feature>
<dbReference type="AlphaFoldDB" id="A0A8J8MAD4"/>
<dbReference type="GO" id="GO:0005737">
    <property type="term" value="C:cytoplasm"/>
    <property type="evidence" value="ECO:0007669"/>
    <property type="project" value="UniProtKB-SubCell"/>
</dbReference>
<keyword evidence="5 14" id="KW-0479">Metal-binding</keyword>
<dbReference type="GO" id="GO:0005975">
    <property type="term" value="P:carbohydrate metabolic process"/>
    <property type="evidence" value="ECO:0007669"/>
    <property type="project" value="InterPro"/>
</dbReference>